<dbReference type="OrthoDB" id="422187at2759"/>
<organism evidence="2 5">
    <name type="scientific">Didymodactylos carnosus</name>
    <dbReference type="NCBI Taxonomy" id="1234261"/>
    <lineage>
        <taxon>Eukaryota</taxon>
        <taxon>Metazoa</taxon>
        <taxon>Spiralia</taxon>
        <taxon>Gnathifera</taxon>
        <taxon>Rotifera</taxon>
        <taxon>Eurotatoria</taxon>
        <taxon>Bdelloidea</taxon>
        <taxon>Philodinida</taxon>
        <taxon>Philodinidae</taxon>
        <taxon>Didymodactylos</taxon>
    </lineage>
</organism>
<dbReference type="EMBL" id="CAJNOQ010025106">
    <property type="protein sequence ID" value="CAF1534113.1"/>
    <property type="molecule type" value="Genomic_DNA"/>
</dbReference>
<evidence type="ECO:0000313" key="1">
    <source>
        <dbReference type="EMBL" id="CAF1105015.1"/>
    </source>
</evidence>
<comment type="caution">
    <text evidence="2">The sequence shown here is derived from an EMBL/GenBank/DDBJ whole genome shotgun (WGS) entry which is preliminary data.</text>
</comment>
<keyword evidence="5" id="KW-1185">Reference proteome</keyword>
<name>A0A815VMA9_9BILA</name>
<proteinExistence type="predicted"/>
<protein>
    <submittedName>
        <fullName evidence="2">Uncharacterized protein</fullName>
    </submittedName>
</protein>
<gene>
    <name evidence="2" type="ORF">GPM918_LOCUS38227</name>
    <name evidence="1" type="ORF">OVA965_LOCUS19479</name>
    <name evidence="4" type="ORF">SRO942_LOCUS39040</name>
    <name evidence="3" type="ORF">TMI583_LOCUS19524</name>
</gene>
<dbReference type="Proteomes" id="UP000681722">
    <property type="component" value="Unassembled WGS sequence"/>
</dbReference>
<dbReference type="EMBL" id="CAJNOK010010051">
    <property type="protein sequence ID" value="CAF1105015.1"/>
    <property type="molecule type" value="Genomic_DNA"/>
</dbReference>
<evidence type="ECO:0000313" key="5">
    <source>
        <dbReference type="Proteomes" id="UP000663829"/>
    </source>
</evidence>
<accession>A0A815VMA9</accession>
<evidence type="ECO:0000313" key="4">
    <source>
        <dbReference type="EMBL" id="CAF4393796.1"/>
    </source>
</evidence>
<evidence type="ECO:0000313" key="3">
    <source>
        <dbReference type="EMBL" id="CAF3867775.1"/>
    </source>
</evidence>
<evidence type="ECO:0000313" key="2">
    <source>
        <dbReference type="EMBL" id="CAF1534113.1"/>
    </source>
</evidence>
<sequence>MVNVGTLTEAVSALPDSPSEITAESLTSVVLTEAVILSSANTMEATIEPLAPAATGSSRVPQSSVATYAIQEAGVQDWMTVDKAECMASCFAPNV</sequence>
<dbReference type="Proteomes" id="UP000677228">
    <property type="component" value="Unassembled WGS sequence"/>
</dbReference>
<reference evidence="2" key="1">
    <citation type="submission" date="2021-02" db="EMBL/GenBank/DDBJ databases">
        <authorList>
            <person name="Nowell W R."/>
        </authorList>
    </citation>
    <scope>NUCLEOTIDE SEQUENCE</scope>
</reference>
<dbReference type="Proteomes" id="UP000663829">
    <property type="component" value="Unassembled WGS sequence"/>
</dbReference>
<dbReference type="AlphaFoldDB" id="A0A815VMA9"/>
<dbReference type="Proteomes" id="UP000682733">
    <property type="component" value="Unassembled WGS sequence"/>
</dbReference>
<dbReference type="EMBL" id="CAJOBA010010759">
    <property type="protein sequence ID" value="CAF3867775.1"/>
    <property type="molecule type" value="Genomic_DNA"/>
</dbReference>
<dbReference type="EMBL" id="CAJOBC010090712">
    <property type="protein sequence ID" value="CAF4393796.1"/>
    <property type="molecule type" value="Genomic_DNA"/>
</dbReference>